<feature type="compositionally biased region" description="Basic and acidic residues" evidence="1">
    <location>
        <begin position="50"/>
        <end position="61"/>
    </location>
</feature>
<proteinExistence type="predicted"/>
<keyword evidence="3" id="KW-1185">Reference proteome</keyword>
<dbReference type="Proteomes" id="UP000006732">
    <property type="component" value="Chromosome"/>
</dbReference>
<evidence type="ECO:0000256" key="1">
    <source>
        <dbReference type="SAM" id="MobiDB-lite"/>
    </source>
</evidence>
<dbReference type="RefSeq" id="WP_011735713.1">
    <property type="nucleotide sequence ID" value="NC_008609.1"/>
</dbReference>
<dbReference type="HOGENOM" id="CLU_982998_0_0_7"/>
<dbReference type="AlphaFoldDB" id="A1AQ16"/>
<dbReference type="STRING" id="338966.Ppro_1824"/>
<protein>
    <submittedName>
        <fullName evidence="2">Uncharacterized protein</fullName>
    </submittedName>
</protein>
<accession>A1AQ16</accession>
<sequence length="283" mass="29495">MNYFQRLALRALRQPESRATGILDDPFETVASWDLDQRALPGTADAAPDPVREVHGSRQREAAPPSREGNRPVNGGEIPGHIVSSLSFPTDVPPAQQRRTQRQERPVPAEGADERMVAGDPPSLAESLQPSASDVLAAETSQALARADAFMRSLQGALPPPASTLPETVADLSVLAGQHPLPMAADGAMRPSAVARRLSQEVTPPSSIPLDGPRGRSAQTQVAADGLGEGGVITGKTPSASIPPAHITTAQPPGPVVIVHSTEQRGSGEHLGLGAPRFGLGQL</sequence>
<feature type="compositionally biased region" description="Basic and acidic residues" evidence="1">
    <location>
        <begin position="101"/>
        <end position="117"/>
    </location>
</feature>
<evidence type="ECO:0000313" key="3">
    <source>
        <dbReference type="Proteomes" id="UP000006732"/>
    </source>
</evidence>
<feature type="region of interest" description="Disordered" evidence="1">
    <location>
        <begin position="38"/>
        <end position="130"/>
    </location>
</feature>
<organism evidence="2 3">
    <name type="scientific">Pelobacter propionicus (strain DSM 2379 / NBRC 103807 / OttBd1)</name>
    <dbReference type="NCBI Taxonomy" id="338966"/>
    <lineage>
        <taxon>Bacteria</taxon>
        <taxon>Pseudomonadati</taxon>
        <taxon>Thermodesulfobacteriota</taxon>
        <taxon>Desulfuromonadia</taxon>
        <taxon>Desulfuromonadales</taxon>
        <taxon>Desulfuromonadaceae</taxon>
        <taxon>Pelobacter</taxon>
    </lineage>
</organism>
<dbReference type="EMBL" id="CP000482">
    <property type="protein sequence ID" value="ABK99436.1"/>
    <property type="molecule type" value="Genomic_DNA"/>
</dbReference>
<evidence type="ECO:0000313" key="2">
    <source>
        <dbReference type="EMBL" id="ABK99436.1"/>
    </source>
</evidence>
<gene>
    <name evidence="2" type="ordered locus">Ppro_1824</name>
</gene>
<reference evidence="2 3" key="1">
    <citation type="submission" date="2006-10" db="EMBL/GenBank/DDBJ databases">
        <title>Complete sequence of chromosome of Pelobacter propionicus DSM 2379.</title>
        <authorList>
            <consortium name="US DOE Joint Genome Institute"/>
            <person name="Copeland A."/>
            <person name="Lucas S."/>
            <person name="Lapidus A."/>
            <person name="Barry K."/>
            <person name="Detter J.C."/>
            <person name="Glavina del Rio T."/>
            <person name="Hammon N."/>
            <person name="Israni S."/>
            <person name="Dalin E."/>
            <person name="Tice H."/>
            <person name="Pitluck S."/>
            <person name="Saunders E."/>
            <person name="Brettin T."/>
            <person name="Bruce D."/>
            <person name="Han C."/>
            <person name="Tapia R."/>
            <person name="Schmutz J."/>
            <person name="Larimer F."/>
            <person name="Land M."/>
            <person name="Hauser L."/>
            <person name="Kyrpides N."/>
            <person name="Kim E."/>
            <person name="Lovley D."/>
            <person name="Richardson P."/>
        </authorList>
    </citation>
    <scope>NUCLEOTIDE SEQUENCE [LARGE SCALE GENOMIC DNA]</scope>
    <source>
        <strain evidence="3">DSM 2379 / NBRC 103807 / OttBd1</strain>
    </source>
</reference>
<name>A1AQ16_PELPD</name>
<dbReference type="KEGG" id="ppd:Ppro_1824"/>
<dbReference type="eggNOG" id="COG3170">
    <property type="taxonomic scope" value="Bacteria"/>
</dbReference>